<protein>
    <recommendedName>
        <fullName evidence="1">Helix-turn-helix domain-containing protein</fullName>
    </recommendedName>
</protein>
<dbReference type="Pfam" id="PF19575">
    <property type="entry name" value="HTH_58"/>
    <property type="match status" value="2"/>
</dbReference>
<dbReference type="Gene3D" id="1.10.10.60">
    <property type="entry name" value="Homeodomain-like"/>
    <property type="match status" value="1"/>
</dbReference>
<accession>A0ABS5ACW1</accession>
<evidence type="ECO:0000259" key="1">
    <source>
        <dbReference type="Pfam" id="PF19575"/>
    </source>
</evidence>
<dbReference type="InterPro" id="IPR045745">
    <property type="entry name" value="HTH_58_Actinobacteria-type"/>
</dbReference>
<comment type="caution">
    <text evidence="2">The sequence shown here is derived from an EMBL/GenBank/DDBJ whole genome shotgun (WGS) entry which is preliminary data.</text>
</comment>
<evidence type="ECO:0000313" key="3">
    <source>
        <dbReference type="Proteomes" id="UP001519363"/>
    </source>
</evidence>
<dbReference type="EMBL" id="JAGIOO010000001">
    <property type="protein sequence ID" value="MBP2474428.1"/>
    <property type="molecule type" value="Genomic_DNA"/>
</dbReference>
<reference evidence="2 3" key="1">
    <citation type="submission" date="2021-03" db="EMBL/GenBank/DDBJ databases">
        <title>Sequencing the genomes of 1000 actinobacteria strains.</title>
        <authorList>
            <person name="Klenk H.-P."/>
        </authorList>
    </citation>
    <scope>NUCLEOTIDE SEQUENCE [LARGE SCALE GENOMIC DNA]</scope>
    <source>
        <strain evidence="2 3">DSM 44580</strain>
    </source>
</reference>
<organism evidence="2 3">
    <name type="scientific">Crossiella equi</name>
    <dbReference type="NCBI Taxonomy" id="130796"/>
    <lineage>
        <taxon>Bacteria</taxon>
        <taxon>Bacillati</taxon>
        <taxon>Actinomycetota</taxon>
        <taxon>Actinomycetes</taxon>
        <taxon>Pseudonocardiales</taxon>
        <taxon>Pseudonocardiaceae</taxon>
        <taxon>Crossiella</taxon>
    </lineage>
</organism>
<keyword evidence="3" id="KW-1185">Reference proteome</keyword>
<name>A0ABS5ACW1_9PSEU</name>
<dbReference type="RefSeq" id="WP_086780317.1">
    <property type="nucleotide sequence ID" value="NZ_JAGIOO010000001.1"/>
</dbReference>
<feature type="domain" description="Helix-turn-helix" evidence="1">
    <location>
        <begin position="13"/>
        <end position="62"/>
    </location>
</feature>
<proteinExistence type="predicted"/>
<evidence type="ECO:0000313" key="2">
    <source>
        <dbReference type="EMBL" id="MBP2474428.1"/>
    </source>
</evidence>
<dbReference type="Proteomes" id="UP001519363">
    <property type="component" value="Unassembled WGS sequence"/>
</dbReference>
<gene>
    <name evidence="2" type="ORF">JOF53_003300</name>
</gene>
<feature type="domain" description="Helix-turn-helix" evidence="1">
    <location>
        <begin position="128"/>
        <end position="166"/>
    </location>
</feature>
<sequence>MISQPQSGPDKCAPLRGTERKRLAAELARRYAAGTTSIPELAARVGRGPALVRRLLIEAGVRTDDESCIRTGNAELAAELVARHQRGETVAQLSWTTGIDRRVVRRYLSAAGVPKPPRALPPGDTDAVVAGYRAGASIRELADRFGSSYTAVRTLLVQAGVGLRSRTPVVRDRVR</sequence>